<sequence length="105" mass="11779">RDLERAQRVVPARELAALLIAADGTLEHGAHVAGIVGAQAAAFGAARYLAALLVKVRQRLAVQRHARRAFPQTWRDFLGVRAQRQSSQQYTAVPQLHIRYLERMR</sequence>
<feature type="non-terminal residue" evidence="1">
    <location>
        <position position="1"/>
    </location>
</feature>
<comment type="caution">
    <text evidence="1">The sequence shown here is derived from an EMBL/GenBank/DDBJ whole genome shotgun (WGS) entry which is preliminary data.</text>
</comment>
<dbReference type="GO" id="GO:0008233">
    <property type="term" value="F:peptidase activity"/>
    <property type="evidence" value="ECO:0007669"/>
    <property type="project" value="UniProtKB-KW"/>
</dbReference>
<organism evidence="1 2">
    <name type="scientific">Corchorus olitorius</name>
    <dbReference type="NCBI Taxonomy" id="93759"/>
    <lineage>
        <taxon>Eukaryota</taxon>
        <taxon>Viridiplantae</taxon>
        <taxon>Streptophyta</taxon>
        <taxon>Embryophyta</taxon>
        <taxon>Tracheophyta</taxon>
        <taxon>Spermatophyta</taxon>
        <taxon>Magnoliopsida</taxon>
        <taxon>eudicotyledons</taxon>
        <taxon>Gunneridae</taxon>
        <taxon>Pentapetalae</taxon>
        <taxon>rosids</taxon>
        <taxon>malvids</taxon>
        <taxon>Malvales</taxon>
        <taxon>Malvaceae</taxon>
        <taxon>Grewioideae</taxon>
        <taxon>Apeibeae</taxon>
        <taxon>Corchorus</taxon>
    </lineage>
</organism>
<reference evidence="2" key="1">
    <citation type="submission" date="2013-09" db="EMBL/GenBank/DDBJ databases">
        <title>Corchorus olitorius genome sequencing.</title>
        <authorList>
            <person name="Alam M."/>
            <person name="Haque M.S."/>
            <person name="Islam M.S."/>
            <person name="Emdad E.M."/>
            <person name="Islam M.M."/>
            <person name="Ahmed B."/>
            <person name="Halim A."/>
            <person name="Hossen Q.M.M."/>
            <person name="Hossain M.Z."/>
            <person name="Ahmed R."/>
            <person name="Khan M.M."/>
            <person name="Islam R."/>
            <person name="Rashid M.M."/>
            <person name="Khan S.A."/>
            <person name="Rahman M.S."/>
            <person name="Alam M."/>
            <person name="Yahiya A.S."/>
            <person name="Khan M.S."/>
            <person name="Azam M.S."/>
            <person name="Haque T."/>
            <person name="Lashkar M.Z.H."/>
            <person name="Akhand A.I."/>
            <person name="Morshed G."/>
            <person name="Roy S."/>
            <person name="Uddin K.S."/>
            <person name="Rabeya T."/>
            <person name="Hossain A.S."/>
            <person name="Chowdhury A."/>
            <person name="Snigdha A.R."/>
            <person name="Mortoza M.S."/>
            <person name="Matin S.A."/>
            <person name="Hoque S.M.E."/>
            <person name="Islam M.K."/>
            <person name="Roy D.K."/>
            <person name="Haider R."/>
            <person name="Moosa M.M."/>
            <person name="Elias S.M."/>
            <person name="Hasan A.M."/>
            <person name="Jahan S."/>
            <person name="Shafiuddin M."/>
            <person name="Mahmood N."/>
            <person name="Shommy N.S."/>
        </authorList>
    </citation>
    <scope>NUCLEOTIDE SEQUENCE [LARGE SCALE GENOMIC DNA]</scope>
    <source>
        <strain evidence="2">cv. O-4</strain>
    </source>
</reference>
<accession>A0A1R3L2W0</accession>
<evidence type="ECO:0000313" key="2">
    <source>
        <dbReference type="Proteomes" id="UP000187203"/>
    </source>
</evidence>
<dbReference type="Proteomes" id="UP000187203">
    <property type="component" value="Unassembled WGS sequence"/>
</dbReference>
<keyword evidence="1" id="KW-0645">Protease</keyword>
<proteinExistence type="predicted"/>
<name>A0A1R3L2W0_9ROSI</name>
<protein>
    <submittedName>
        <fullName evidence="1">Intracellular serine protease</fullName>
    </submittedName>
</protein>
<dbReference type="GO" id="GO:0006508">
    <property type="term" value="P:proteolysis"/>
    <property type="evidence" value="ECO:0007669"/>
    <property type="project" value="UniProtKB-KW"/>
</dbReference>
<gene>
    <name evidence="1" type="ORF">COLO4_01155</name>
</gene>
<keyword evidence="2" id="KW-1185">Reference proteome</keyword>
<evidence type="ECO:0000313" key="1">
    <source>
        <dbReference type="EMBL" id="OMP13684.1"/>
    </source>
</evidence>
<dbReference type="EMBL" id="AWUE01003560">
    <property type="protein sequence ID" value="OMP13684.1"/>
    <property type="molecule type" value="Genomic_DNA"/>
</dbReference>
<keyword evidence="1" id="KW-0378">Hydrolase</keyword>
<dbReference type="AlphaFoldDB" id="A0A1R3L2W0"/>